<organism evidence="1 2">
    <name type="scientific">Allochromatium palmeri</name>
    <dbReference type="NCBI Taxonomy" id="231048"/>
    <lineage>
        <taxon>Bacteria</taxon>
        <taxon>Pseudomonadati</taxon>
        <taxon>Pseudomonadota</taxon>
        <taxon>Gammaproteobacteria</taxon>
        <taxon>Chromatiales</taxon>
        <taxon>Chromatiaceae</taxon>
        <taxon>Allochromatium</taxon>
    </lineage>
</organism>
<name>A0A6N8EFR7_9GAMM</name>
<gene>
    <name evidence="1" type="ORF">GJ668_18625</name>
</gene>
<reference evidence="1 2" key="1">
    <citation type="submission" date="2019-11" db="EMBL/GenBank/DDBJ databases">
        <title>Whole-genome sequence of the anaerobic purple sulfur bacterium Allochromatium palmeri DSM 15591.</title>
        <authorList>
            <person name="Kyndt J.A."/>
            <person name="Meyer T.E."/>
        </authorList>
    </citation>
    <scope>NUCLEOTIDE SEQUENCE [LARGE SCALE GENOMIC DNA]</scope>
    <source>
        <strain evidence="1 2">DSM 15591</strain>
    </source>
</reference>
<protein>
    <submittedName>
        <fullName evidence="1">Uncharacterized protein</fullName>
    </submittedName>
</protein>
<accession>A0A6N8EFR7</accession>
<dbReference type="AlphaFoldDB" id="A0A6N8EFR7"/>
<sequence length="129" mass="14344">MEFFATAAADWTAASLHQHLTGPRLSELCASIDRVLHWDDTGDQGEIYCLWGQFQVRRECIRDGVRFTLPTCPNALAWTLTAQEESAASGAGVLIHATINRTEHDPDFIESIEAFVEDWRTGLARPVTA</sequence>
<evidence type="ECO:0000313" key="1">
    <source>
        <dbReference type="EMBL" id="MTW23063.1"/>
    </source>
</evidence>
<evidence type="ECO:0000313" key="2">
    <source>
        <dbReference type="Proteomes" id="UP000434044"/>
    </source>
</evidence>
<dbReference type="EMBL" id="WNKT01000069">
    <property type="protein sequence ID" value="MTW23063.1"/>
    <property type="molecule type" value="Genomic_DNA"/>
</dbReference>
<comment type="caution">
    <text evidence="1">The sequence shown here is derived from an EMBL/GenBank/DDBJ whole genome shotgun (WGS) entry which is preliminary data.</text>
</comment>
<dbReference type="Proteomes" id="UP000434044">
    <property type="component" value="Unassembled WGS sequence"/>
</dbReference>
<dbReference type="OrthoDB" id="1443063at2"/>
<proteinExistence type="predicted"/>
<keyword evidence="2" id="KW-1185">Reference proteome</keyword>
<dbReference type="RefSeq" id="WP_155451608.1">
    <property type="nucleotide sequence ID" value="NZ_WNKT01000069.1"/>
</dbReference>